<dbReference type="EMBL" id="KZ613940">
    <property type="protein sequence ID" value="PMD45763.1"/>
    <property type="molecule type" value="Genomic_DNA"/>
</dbReference>
<protein>
    <recommendedName>
        <fullName evidence="6">NB-ARC domain-containing protein</fullName>
    </recommendedName>
</protein>
<proteinExistence type="predicted"/>
<dbReference type="Gene3D" id="3.40.50.300">
    <property type="entry name" value="P-loop containing nucleotide triphosphate hydrolases"/>
    <property type="match status" value="2"/>
</dbReference>
<dbReference type="SUPFAM" id="SSF52540">
    <property type="entry name" value="P-loop containing nucleoside triphosphate hydrolases"/>
    <property type="match status" value="2"/>
</dbReference>
<feature type="domain" description="ATPase AAA-type core" evidence="1">
    <location>
        <begin position="836"/>
        <end position="906"/>
    </location>
</feature>
<dbReference type="Gene3D" id="1.25.40.10">
    <property type="entry name" value="Tetratricopeptide repeat domain"/>
    <property type="match status" value="2"/>
</dbReference>
<evidence type="ECO:0000259" key="3">
    <source>
        <dbReference type="Pfam" id="PF25000"/>
    </source>
</evidence>
<dbReference type="GO" id="GO:0016887">
    <property type="term" value="F:ATP hydrolysis activity"/>
    <property type="evidence" value="ECO:0007669"/>
    <property type="project" value="InterPro"/>
</dbReference>
<dbReference type="InterPro" id="IPR003959">
    <property type="entry name" value="ATPase_AAA_core"/>
</dbReference>
<feature type="domain" description="DUF7779" evidence="3">
    <location>
        <begin position="365"/>
        <end position="435"/>
    </location>
</feature>
<sequence length="925" mass="103556">MNKDSKTWSLGLYGAHRKVKWTKWIAKKVDSLKNQIAVPLETLQILAGADIKATLSDMRQSLPSETGASVLKMLSDSGLKVSSSSVGPWVLMPYTRNLAYILREKPFDQLKVLLNIHDSPASANQNKRAALWGLGGTGKTQIAIHYAYWLLVQEPKTSIFWVHASSEARFQESFDQIGKMLGVPGLEDPSQDSKLLVRKKLMTVAVGPWLMIVDNADDNDLMYSGPNLARYLPTCSHGRIVATTRDREIAISMATIRGAIEIPKMEPNECEQLVNIMLSTTDFDEKDKEDAKRLGQILDYLPLAISQAAAYIEVKSLDIHTYLQIYEQKKIEMLSTKFESPGREDSEVPNAVVATWKLSLESIQGKDPRAVDMLSLMAFYDRQGIPGTLLQEGIGDLSTFVEPRSILINFSLIKCNKKADTYEIHRLVHMVIRSWVHEQGQSKEDNIAKHALKIVNSAFPEDILDKWVDCVPLVPHGRAVLQYKSTFLSSDQALERASLLHKMAKYLLEAGEFSAARDMEEEAMNLRTAQCGTNHPATLACMRNLALIYQRQGRNDEAERLLVQDAETMIRLFGWEEKETLASLAQLAQLCLATNRPYAASRLFSKVIHAPSAGGRQSKMDPRRRFRILLDLATSYASEGRLRAAEESILKVMEELETTHRISDFESIRAMVDLAGVYAAQDKWDVAENLWTSATLSNQLSSVAHPLAFHAMSCLGRAYSLNNRLKEGEDLQVKVLLWSKATFGSVHVETQRAAKDLAQTYYRSGQETLARNLELEILKAGAETFKDIPVGLERRSFERLVLPLGHHRILRSLMACDLELLKKASSGLLSRDSIIVLLHGPPGSGKTTTAYASAEFSKKPIVPLLWGNIGLPIREIKDNLEFYARLSRNHKCILFLDNGDALVSFKSKGNPYLSQINSSKFAKLW</sequence>
<dbReference type="Pfam" id="PF13424">
    <property type="entry name" value="TPR_12"/>
    <property type="match status" value="1"/>
</dbReference>
<evidence type="ECO:0000313" key="4">
    <source>
        <dbReference type="EMBL" id="PMD45763.1"/>
    </source>
</evidence>
<dbReference type="AlphaFoldDB" id="A0A2J6S4R3"/>
<dbReference type="SUPFAM" id="SSF48452">
    <property type="entry name" value="TPR-like"/>
    <property type="match status" value="2"/>
</dbReference>
<dbReference type="Pfam" id="PF00931">
    <property type="entry name" value="NB-ARC"/>
    <property type="match status" value="1"/>
</dbReference>
<dbReference type="Proteomes" id="UP000235786">
    <property type="component" value="Unassembled WGS sequence"/>
</dbReference>
<dbReference type="OrthoDB" id="427518at2759"/>
<dbReference type="InterPro" id="IPR011990">
    <property type="entry name" value="TPR-like_helical_dom_sf"/>
</dbReference>
<dbReference type="CDD" id="cd00009">
    <property type="entry name" value="AAA"/>
    <property type="match status" value="1"/>
</dbReference>
<accession>A0A2J6S4R3</accession>
<dbReference type="Pfam" id="PF25000">
    <property type="entry name" value="DUF7779"/>
    <property type="match status" value="1"/>
</dbReference>
<name>A0A2J6S4R3_HYAVF</name>
<evidence type="ECO:0008006" key="6">
    <source>
        <dbReference type="Google" id="ProtNLM"/>
    </source>
</evidence>
<evidence type="ECO:0000259" key="2">
    <source>
        <dbReference type="Pfam" id="PF00931"/>
    </source>
</evidence>
<evidence type="ECO:0000313" key="5">
    <source>
        <dbReference type="Proteomes" id="UP000235786"/>
    </source>
</evidence>
<keyword evidence="5" id="KW-1185">Reference proteome</keyword>
<organism evidence="4 5">
    <name type="scientific">Hyaloscypha variabilis (strain UAMH 11265 / GT02V1 / F)</name>
    <name type="common">Meliniomyces variabilis</name>
    <dbReference type="NCBI Taxonomy" id="1149755"/>
    <lineage>
        <taxon>Eukaryota</taxon>
        <taxon>Fungi</taxon>
        <taxon>Dikarya</taxon>
        <taxon>Ascomycota</taxon>
        <taxon>Pezizomycotina</taxon>
        <taxon>Leotiomycetes</taxon>
        <taxon>Helotiales</taxon>
        <taxon>Hyaloscyphaceae</taxon>
        <taxon>Hyaloscypha</taxon>
        <taxon>Hyaloscypha variabilis</taxon>
    </lineage>
</organism>
<feature type="domain" description="NB-ARC" evidence="2">
    <location>
        <begin position="129"/>
        <end position="274"/>
    </location>
</feature>
<dbReference type="PANTHER" id="PTHR46082">
    <property type="entry name" value="ATP/GTP-BINDING PROTEIN-RELATED"/>
    <property type="match status" value="1"/>
</dbReference>
<dbReference type="InterPro" id="IPR002182">
    <property type="entry name" value="NB-ARC"/>
</dbReference>
<dbReference type="InterPro" id="IPR056681">
    <property type="entry name" value="DUF7779"/>
</dbReference>
<evidence type="ECO:0000259" key="1">
    <source>
        <dbReference type="Pfam" id="PF00004"/>
    </source>
</evidence>
<dbReference type="InterPro" id="IPR027417">
    <property type="entry name" value="P-loop_NTPase"/>
</dbReference>
<dbReference type="PANTHER" id="PTHR46082:SF6">
    <property type="entry name" value="AAA+ ATPASE DOMAIN-CONTAINING PROTEIN-RELATED"/>
    <property type="match status" value="1"/>
</dbReference>
<gene>
    <name evidence="4" type="ORF">L207DRAFT_259727</name>
</gene>
<dbReference type="Pfam" id="PF00004">
    <property type="entry name" value="AAA"/>
    <property type="match status" value="1"/>
</dbReference>
<reference evidence="4 5" key="1">
    <citation type="submission" date="2016-04" db="EMBL/GenBank/DDBJ databases">
        <title>A degradative enzymes factory behind the ericoid mycorrhizal symbiosis.</title>
        <authorList>
            <consortium name="DOE Joint Genome Institute"/>
            <person name="Martino E."/>
            <person name="Morin E."/>
            <person name="Grelet G."/>
            <person name="Kuo A."/>
            <person name="Kohler A."/>
            <person name="Daghino S."/>
            <person name="Barry K."/>
            <person name="Choi C."/>
            <person name="Cichocki N."/>
            <person name="Clum A."/>
            <person name="Copeland A."/>
            <person name="Hainaut M."/>
            <person name="Haridas S."/>
            <person name="Labutti K."/>
            <person name="Lindquist E."/>
            <person name="Lipzen A."/>
            <person name="Khouja H.-R."/>
            <person name="Murat C."/>
            <person name="Ohm R."/>
            <person name="Olson A."/>
            <person name="Spatafora J."/>
            <person name="Veneault-Fourrey C."/>
            <person name="Henrissat B."/>
            <person name="Grigoriev I."/>
            <person name="Martin F."/>
            <person name="Perotto S."/>
        </authorList>
    </citation>
    <scope>NUCLEOTIDE SEQUENCE [LARGE SCALE GENOMIC DNA]</scope>
    <source>
        <strain evidence="4 5">F</strain>
    </source>
</reference>
<dbReference type="STRING" id="1149755.A0A2J6S4R3"/>
<dbReference type="GO" id="GO:0005524">
    <property type="term" value="F:ATP binding"/>
    <property type="evidence" value="ECO:0007669"/>
    <property type="project" value="InterPro"/>
</dbReference>
<dbReference type="InterPro" id="IPR053137">
    <property type="entry name" value="NLR-like"/>
</dbReference>
<dbReference type="GO" id="GO:0043531">
    <property type="term" value="F:ADP binding"/>
    <property type="evidence" value="ECO:0007669"/>
    <property type="project" value="InterPro"/>
</dbReference>